<keyword evidence="2 3" id="KW-0802">TPR repeat</keyword>
<dbReference type="Pfam" id="PF13432">
    <property type="entry name" value="TPR_16"/>
    <property type="match status" value="1"/>
</dbReference>
<protein>
    <submittedName>
        <fullName evidence="4">Tetratricopeptide repeat protein</fullName>
    </submittedName>
</protein>
<dbReference type="InterPro" id="IPR019734">
    <property type="entry name" value="TPR_rpt"/>
</dbReference>
<dbReference type="KEGG" id="kbs:EPA93_17895"/>
<dbReference type="SUPFAM" id="SSF52540">
    <property type="entry name" value="P-loop containing nucleoside triphosphate hydrolases"/>
    <property type="match status" value="1"/>
</dbReference>
<evidence type="ECO:0000313" key="5">
    <source>
        <dbReference type="Proteomes" id="UP000290365"/>
    </source>
</evidence>
<dbReference type="PANTHER" id="PTHR44858">
    <property type="entry name" value="TETRATRICOPEPTIDE REPEAT PROTEIN 6"/>
    <property type="match status" value="1"/>
</dbReference>
<feature type="repeat" description="TPR" evidence="3">
    <location>
        <begin position="761"/>
        <end position="794"/>
    </location>
</feature>
<gene>
    <name evidence="4" type="ORF">EPA93_17895</name>
</gene>
<dbReference type="GO" id="GO:0046813">
    <property type="term" value="P:receptor-mediated virion attachment to host cell"/>
    <property type="evidence" value="ECO:0007669"/>
    <property type="project" value="TreeGrafter"/>
</dbReference>
<dbReference type="Gene3D" id="1.25.40.10">
    <property type="entry name" value="Tetratricopeptide repeat domain"/>
    <property type="match status" value="3"/>
</dbReference>
<keyword evidence="1" id="KW-0677">Repeat</keyword>
<dbReference type="PANTHER" id="PTHR44858:SF1">
    <property type="entry name" value="UDP-N-ACETYLGLUCOSAMINE--PEPTIDE N-ACETYLGLUCOSAMINYLTRANSFERASE SPINDLY-RELATED"/>
    <property type="match status" value="1"/>
</dbReference>
<organism evidence="4 5">
    <name type="scientific">Ktedonosporobacter rubrisoli</name>
    <dbReference type="NCBI Taxonomy" id="2509675"/>
    <lineage>
        <taxon>Bacteria</taxon>
        <taxon>Bacillati</taxon>
        <taxon>Chloroflexota</taxon>
        <taxon>Ktedonobacteria</taxon>
        <taxon>Ktedonobacterales</taxon>
        <taxon>Ktedonosporobacteraceae</taxon>
        <taxon>Ktedonosporobacter</taxon>
    </lineage>
</organism>
<dbReference type="SUPFAM" id="SSF48439">
    <property type="entry name" value="Protein prenylyltransferase"/>
    <property type="match status" value="1"/>
</dbReference>
<dbReference type="Pfam" id="PF13414">
    <property type="entry name" value="TPR_11"/>
    <property type="match status" value="1"/>
</dbReference>
<dbReference type="Pfam" id="PF14559">
    <property type="entry name" value="TPR_19"/>
    <property type="match status" value="1"/>
</dbReference>
<dbReference type="PROSITE" id="PS50005">
    <property type="entry name" value="TPR"/>
    <property type="match status" value="5"/>
</dbReference>
<dbReference type="EMBL" id="CP035758">
    <property type="protein sequence ID" value="QBD77764.1"/>
    <property type="molecule type" value="Genomic_DNA"/>
</dbReference>
<name>A0A4P6JR23_KTERU</name>
<feature type="repeat" description="TPR" evidence="3">
    <location>
        <begin position="625"/>
        <end position="658"/>
    </location>
</feature>
<feature type="repeat" description="TPR" evidence="3">
    <location>
        <begin position="659"/>
        <end position="692"/>
    </location>
</feature>
<proteinExistence type="predicted"/>
<accession>A0A4P6JR23</accession>
<dbReference type="SMART" id="SM00028">
    <property type="entry name" value="TPR"/>
    <property type="match status" value="6"/>
</dbReference>
<dbReference type="GO" id="GO:0009279">
    <property type="term" value="C:cell outer membrane"/>
    <property type="evidence" value="ECO:0007669"/>
    <property type="project" value="TreeGrafter"/>
</dbReference>
<dbReference type="PROSITE" id="PS50293">
    <property type="entry name" value="TPR_REGION"/>
    <property type="match status" value="2"/>
</dbReference>
<feature type="repeat" description="TPR" evidence="3">
    <location>
        <begin position="727"/>
        <end position="760"/>
    </location>
</feature>
<dbReference type="OrthoDB" id="9814944at2"/>
<dbReference type="InterPro" id="IPR050498">
    <property type="entry name" value="Ycf3"/>
</dbReference>
<evidence type="ECO:0000256" key="3">
    <source>
        <dbReference type="PROSITE-ProRule" id="PRU00339"/>
    </source>
</evidence>
<dbReference type="Proteomes" id="UP000290365">
    <property type="component" value="Chromosome"/>
</dbReference>
<reference evidence="4 5" key="1">
    <citation type="submission" date="2019-01" db="EMBL/GenBank/DDBJ databases">
        <title>Ktedonosporobacter rubrisoli SCAWS-G2.</title>
        <authorList>
            <person name="Huang Y."/>
            <person name="Yan B."/>
        </authorList>
    </citation>
    <scope>NUCLEOTIDE SEQUENCE [LARGE SCALE GENOMIC DNA]</scope>
    <source>
        <strain evidence="4 5">SCAWS-G2</strain>
    </source>
</reference>
<evidence type="ECO:0000256" key="1">
    <source>
        <dbReference type="ARBA" id="ARBA00022737"/>
    </source>
</evidence>
<dbReference type="AlphaFoldDB" id="A0A4P6JR23"/>
<sequence length="927" mass="104413">MKVLSIIVREDGLQIGDSGFILAVADICPAVPLLIKVMSASEVPIMSSVSQRLRSSKETGKSFIGRVNEQECFIQHALAADIPAYQMFTISGRAGIGKSALLARFHELVSTTEQPYRCFTAFVEVRWMTPAHIMEECAHQLRLQGAPLTAFEDTLTSYKAASYQRLDEQAFLRTAYLRQQQLLGQEATSGPVIGRLYEAVAQAARSAFNVFPQAWASTEKFRDRALTELVQAFVSDLNWLIAGPEAEKSSAADCRVILFFDLWEVAASETLELLFSLLRQTSLSKQIVLVVASRDPLAGSEEERQSRYNLDLAELNEEETGNYLARYGITEAEQIAMLWRISRGLPLALKIFAACPPEKLKKVSGPETEALTYVLPEFMRGVAGDHDLGWKVALFSRPFAHTDLHALRSLSAQDHVSYYRWLLSLPFIECRTIDGKHRYCDPVQRVLRQSLLERSFQAVVVTSRELAQHYQREIELLEASGKKGSAAWLEAVLAHIYQLLCMPDAVGYCSAIEQVIMLGTEADQRSVLIPMLHQFARDASLLRIDGRTQSSVEQLLRYFEVGTDLQGAREAVDALIAMVADLPAKPVSLIAQMYRRRGLLSLALSEPDQANDDFSKALTLEQDVAYGHALRGLAQTIVHQNQRAVEDFTRALRLTPENVWLYVHRAMAYLHLGAYERALNDVAHAALLDPDLPYLYTLRNRIYWQWNMKGYRLGSFDYSIEEDPQDAQAYVMRGMALCSLGKLEQALASFNRALALEENNAQAYAGRGHAYLEQGKLEEARADFAQAWKLNPSDLSSGLMEQWTILCQRGPVAECAAQLERLAEYDRQHSLALLCRGVALLLHKRYAEALAVLEQSLAQEPEQVEALFWLAMIHAYLEQEQQAMEALMRVQTFMHPLPEVLLLPLRWLELERPNFYRLYTTSLPVPT</sequence>
<dbReference type="InterPro" id="IPR027417">
    <property type="entry name" value="P-loop_NTPase"/>
</dbReference>
<feature type="repeat" description="TPR" evidence="3">
    <location>
        <begin position="591"/>
        <end position="624"/>
    </location>
</feature>
<evidence type="ECO:0000256" key="2">
    <source>
        <dbReference type="ARBA" id="ARBA00022803"/>
    </source>
</evidence>
<evidence type="ECO:0000313" key="4">
    <source>
        <dbReference type="EMBL" id="QBD77764.1"/>
    </source>
</evidence>
<keyword evidence="5" id="KW-1185">Reference proteome</keyword>
<dbReference type="InterPro" id="IPR011990">
    <property type="entry name" value="TPR-like_helical_dom_sf"/>
</dbReference>